<evidence type="ECO:0000256" key="6">
    <source>
        <dbReference type="SAM" id="Phobius"/>
    </source>
</evidence>
<protein>
    <submittedName>
        <fullName evidence="8">UDP-N-acetylgalactosamine-undecaprenyl-phosphate N-acetylgalactosaminephosphotransferase</fullName>
        <ecNumber evidence="8">2.7.8.40</ecNumber>
    </submittedName>
</protein>
<keyword evidence="4 6" id="KW-1133">Transmembrane helix</keyword>
<dbReference type="InterPro" id="IPR003362">
    <property type="entry name" value="Bact_transf"/>
</dbReference>
<accession>A0A1J5QTG3</accession>
<organism evidence="8">
    <name type="scientific">mine drainage metagenome</name>
    <dbReference type="NCBI Taxonomy" id="410659"/>
    <lineage>
        <taxon>unclassified sequences</taxon>
        <taxon>metagenomes</taxon>
        <taxon>ecological metagenomes</taxon>
    </lineage>
</organism>
<proteinExistence type="predicted"/>
<dbReference type="EMBL" id="MLJW01000451">
    <property type="protein sequence ID" value="OIQ86918.1"/>
    <property type="molecule type" value="Genomic_DNA"/>
</dbReference>
<dbReference type="Gene3D" id="3.40.50.720">
    <property type="entry name" value="NAD(P)-binding Rossmann-like Domain"/>
    <property type="match status" value="1"/>
</dbReference>
<dbReference type="PANTHER" id="PTHR30576:SF0">
    <property type="entry name" value="UNDECAPRENYL-PHOSPHATE N-ACETYLGALACTOSAMINYL 1-PHOSPHATE TRANSFERASE-RELATED"/>
    <property type="match status" value="1"/>
</dbReference>
<keyword evidence="3 6" id="KW-0812">Transmembrane</keyword>
<evidence type="ECO:0000256" key="5">
    <source>
        <dbReference type="ARBA" id="ARBA00023136"/>
    </source>
</evidence>
<comment type="caution">
    <text evidence="8">The sequence shown here is derived from an EMBL/GenBank/DDBJ whole genome shotgun (WGS) entry which is preliminary data.</text>
</comment>
<feature type="transmembrane region" description="Helical" evidence="6">
    <location>
        <begin position="21"/>
        <end position="41"/>
    </location>
</feature>
<comment type="subcellular location">
    <subcellularLocation>
        <location evidence="1">Membrane</location>
        <topology evidence="1">Multi-pass membrane protein</topology>
    </subcellularLocation>
</comment>
<feature type="transmembrane region" description="Helical" evidence="6">
    <location>
        <begin position="120"/>
        <end position="139"/>
    </location>
</feature>
<dbReference type="AlphaFoldDB" id="A0A1J5QTG3"/>
<keyword evidence="5 6" id="KW-0472">Membrane</keyword>
<evidence type="ECO:0000256" key="4">
    <source>
        <dbReference type="ARBA" id="ARBA00022989"/>
    </source>
</evidence>
<evidence type="ECO:0000256" key="1">
    <source>
        <dbReference type="ARBA" id="ARBA00004141"/>
    </source>
</evidence>
<name>A0A1J5QTG3_9ZZZZ</name>
<evidence type="ECO:0000313" key="8">
    <source>
        <dbReference type="EMBL" id="OIQ86918.1"/>
    </source>
</evidence>
<gene>
    <name evidence="8" type="primary">wecA_6</name>
    <name evidence="8" type="ORF">GALL_312140</name>
</gene>
<evidence type="ECO:0000256" key="3">
    <source>
        <dbReference type="ARBA" id="ARBA00022692"/>
    </source>
</evidence>
<dbReference type="InterPro" id="IPR017475">
    <property type="entry name" value="EPS_sugar_tfrase"/>
</dbReference>
<dbReference type="GO" id="GO:0016020">
    <property type="term" value="C:membrane"/>
    <property type="evidence" value="ECO:0007669"/>
    <property type="project" value="UniProtKB-SubCell"/>
</dbReference>
<feature type="transmembrane region" description="Helical" evidence="6">
    <location>
        <begin position="47"/>
        <end position="71"/>
    </location>
</feature>
<feature type="transmembrane region" description="Helical" evidence="6">
    <location>
        <begin position="83"/>
        <end position="108"/>
    </location>
</feature>
<keyword evidence="2 8" id="KW-0808">Transferase</keyword>
<dbReference type="NCBIfam" id="TIGR03013">
    <property type="entry name" value="EpsB_2"/>
    <property type="match status" value="1"/>
</dbReference>
<sequence length="469" mass="52376">MIRVFDQYIPTRTVLELLTDFVVLMLAAVLSAVTLMVLSQGNGPDLAIVPITLLPAMFFAGLQLLLYVTFGVYQRDRVGSLRVLLICVTLSMVFSLAPLYFLLGGLFFHHGHALRYLGFAYFYQLLGVFLIRLPLLGAYKSRFWSRNILIVGSGSDAQLQASDIIDHAGGIYRVTGFYPSGHESGSAGPLPAPLFSRELALDALVAHHRIDEIVVAVREQRGGALPLRQLLDCRILGVPVHSLAAFSERLKGEVPLDSLKASWLIFGEGFSQGVLRTVVKRVFDWIVALALLFVLWPVMLLAALAIRLEDGGPIMFRQERVGLYGKPFWCLKFRSMRTDAEKDGVARWAQANDSRITRVGRFIRKTRIDELPQLFNVLKGEMSLVGPRPERPSFVAQLTAAVPYYAIRHSVKPGVTGWAQVRFSYGASLSEARRKLQFDLYYVKNHSLILDLQIILETVRVVIFGEGAR</sequence>
<evidence type="ECO:0000256" key="2">
    <source>
        <dbReference type="ARBA" id="ARBA00022679"/>
    </source>
</evidence>
<evidence type="ECO:0000259" key="7">
    <source>
        <dbReference type="Pfam" id="PF02397"/>
    </source>
</evidence>
<dbReference type="PANTHER" id="PTHR30576">
    <property type="entry name" value="COLANIC BIOSYNTHESIS UDP-GLUCOSE LIPID CARRIER TRANSFERASE"/>
    <property type="match status" value="1"/>
</dbReference>
<dbReference type="Pfam" id="PF02397">
    <property type="entry name" value="Bac_transf"/>
    <property type="match status" value="1"/>
</dbReference>
<reference evidence="8" key="1">
    <citation type="submission" date="2016-10" db="EMBL/GenBank/DDBJ databases">
        <title>Sequence of Gallionella enrichment culture.</title>
        <authorList>
            <person name="Poehlein A."/>
            <person name="Muehling M."/>
            <person name="Daniel R."/>
        </authorList>
    </citation>
    <scope>NUCLEOTIDE SEQUENCE</scope>
</reference>
<feature type="transmembrane region" description="Helical" evidence="6">
    <location>
        <begin position="285"/>
        <end position="306"/>
    </location>
</feature>
<feature type="domain" description="Bacterial sugar transferase" evidence="7">
    <location>
        <begin position="280"/>
        <end position="463"/>
    </location>
</feature>
<dbReference type="InterPro" id="IPR017464">
    <property type="entry name" value="Sugar_tfrase_EpsB_2"/>
</dbReference>
<dbReference type="EC" id="2.7.8.40" evidence="8"/>
<dbReference type="GO" id="GO:0016780">
    <property type="term" value="F:phosphotransferase activity, for other substituted phosphate groups"/>
    <property type="evidence" value="ECO:0007669"/>
    <property type="project" value="TreeGrafter"/>
</dbReference>
<dbReference type="NCBIfam" id="TIGR03025">
    <property type="entry name" value="EPS_sugtrans"/>
    <property type="match status" value="1"/>
</dbReference>